<reference evidence="5 8" key="1">
    <citation type="submission" date="2018-11" db="EMBL/GenBank/DDBJ databases">
        <title>Genome sequencing of Paenibacillus lentus DSM25539(T).</title>
        <authorList>
            <person name="Kook J.-K."/>
            <person name="Park S.-N."/>
            <person name="Lim Y.K."/>
        </authorList>
    </citation>
    <scope>NUCLEOTIDE SEQUENCE [LARGE SCALE GENOMIC DNA]</scope>
    <source>
        <strain evidence="5 8">DSM 25539</strain>
    </source>
</reference>
<evidence type="ECO:0000313" key="4">
    <source>
        <dbReference type="EMBL" id="AZK45774.1"/>
    </source>
</evidence>
<dbReference type="RefSeq" id="WP_125081264.1">
    <property type="nucleotide sequence ID" value="NZ_CP034248.1"/>
</dbReference>
<dbReference type="EMBL" id="CP034248">
    <property type="protein sequence ID" value="AZK46652.1"/>
    <property type="molecule type" value="Genomic_DNA"/>
</dbReference>
<dbReference type="Proteomes" id="UP000273145">
    <property type="component" value="Chromosome"/>
</dbReference>
<dbReference type="KEGG" id="plen:EIM92_02110"/>
<organism evidence="5 8">
    <name type="scientific">Paenibacillus lentus</name>
    <dbReference type="NCBI Taxonomy" id="1338368"/>
    <lineage>
        <taxon>Bacteria</taxon>
        <taxon>Bacillati</taxon>
        <taxon>Bacillota</taxon>
        <taxon>Bacilli</taxon>
        <taxon>Bacillales</taxon>
        <taxon>Paenibacillaceae</taxon>
        <taxon>Paenibacillus</taxon>
    </lineage>
</organism>
<dbReference type="Pfam" id="PF05598">
    <property type="entry name" value="DUF772"/>
    <property type="match status" value="1"/>
</dbReference>
<dbReference type="KEGG" id="plen:EIM92_11480"/>
<dbReference type="PANTHER" id="PTHR35604">
    <property type="entry name" value="TRANSPOSASE INSH FOR INSERTION SEQUENCE ELEMENT IS5A-RELATED"/>
    <property type="match status" value="1"/>
</dbReference>
<dbReference type="GO" id="GO:0004803">
    <property type="term" value="F:transposase activity"/>
    <property type="evidence" value="ECO:0007669"/>
    <property type="project" value="InterPro"/>
</dbReference>
<evidence type="ECO:0000259" key="2">
    <source>
        <dbReference type="Pfam" id="PF05598"/>
    </source>
</evidence>
<dbReference type="EMBL" id="CP034248">
    <property type="protein sequence ID" value="AZK45135.1"/>
    <property type="molecule type" value="Genomic_DNA"/>
</dbReference>
<dbReference type="PANTHER" id="PTHR35604:SF2">
    <property type="entry name" value="TRANSPOSASE INSH FOR INSERTION SEQUENCE ELEMENT IS5A-RELATED"/>
    <property type="match status" value="1"/>
</dbReference>
<dbReference type="InterPro" id="IPR002559">
    <property type="entry name" value="Transposase_11"/>
</dbReference>
<dbReference type="KEGG" id="plen:EIM92_06670"/>
<evidence type="ECO:0000313" key="8">
    <source>
        <dbReference type="Proteomes" id="UP000273145"/>
    </source>
</evidence>
<feature type="domain" description="Transposase IS4-like" evidence="1">
    <location>
        <begin position="133"/>
        <end position="381"/>
    </location>
</feature>
<dbReference type="KEGG" id="plen:EIM92_11220"/>
<dbReference type="Pfam" id="PF01609">
    <property type="entry name" value="DDE_Tnp_1"/>
    <property type="match status" value="1"/>
</dbReference>
<evidence type="ECO:0000259" key="1">
    <source>
        <dbReference type="Pfam" id="PF01609"/>
    </source>
</evidence>
<evidence type="ECO:0000313" key="7">
    <source>
        <dbReference type="EMBL" id="AZK46698.1"/>
    </source>
</evidence>
<protein>
    <submittedName>
        <fullName evidence="5">Transposase</fullName>
    </submittedName>
</protein>
<keyword evidence="8" id="KW-1185">Reference proteome</keyword>
<dbReference type="GO" id="GO:0003677">
    <property type="term" value="F:DNA binding"/>
    <property type="evidence" value="ECO:0007669"/>
    <property type="project" value="InterPro"/>
</dbReference>
<dbReference type="GO" id="GO:0006313">
    <property type="term" value="P:DNA transposition"/>
    <property type="evidence" value="ECO:0007669"/>
    <property type="project" value="InterPro"/>
</dbReference>
<sequence length="397" mass="44724">MYILQESLFSFEELQKLEFKERLPIFFSALDLRPYAKELRSHSPRGADGHCRQGILRALLAAPLENMDTFSGLHRRLDMDLRFRYQCGLRLDRKAPSIATLSRVFTELTNKGLAKRLFEDLVTRCKQEGIIDGSHVAMDSAAIHAYEKKQPKRKSELTGNANWGAKFDSFGNKVKWFGYKLHLAVDTASELPLALSVTPAHVNDGDLAPALMEQVAADAKVKFFVFDAGYDQLKNYEAARKLKAQAIIPMNLRNEKEPPAGITSNGTPCCSMGFAMTYWGVDGDHLKFRCPHATGKVDCPLGMAACSSSNYGMVLKVDTKSDLRRYSSPHRNTKRWQELYKERTSVERCNSRMKTYLTADAMHVWGIEKVITHQYLNAIVLLASALAMAQKYRKVAA</sequence>
<accession>A0A3Q8SA47</accession>
<proteinExistence type="predicted"/>
<dbReference type="KEGG" id="plen:EIM92_05790"/>
<name>A0A3Q8SA47_9BACL</name>
<feature type="domain" description="Transposase InsH N-terminal" evidence="2">
    <location>
        <begin position="19"/>
        <end position="105"/>
    </location>
</feature>
<dbReference type="InterPro" id="IPR008490">
    <property type="entry name" value="Transposase_InsH_N"/>
</dbReference>
<dbReference type="OrthoDB" id="5751230at2"/>
<dbReference type="AlphaFoldDB" id="A0A3Q8SA47"/>
<gene>
    <name evidence="3" type="ORF">EIM92_02110</name>
    <name evidence="4" type="ORF">EIM92_05790</name>
    <name evidence="5" type="ORF">EIM92_06670</name>
    <name evidence="6" type="ORF">EIM92_11220</name>
    <name evidence="7" type="ORF">EIM92_11480</name>
</gene>
<evidence type="ECO:0000313" key="5">
    <source>
        <dbReference type="EMBL" id="AZK45925.1"/>
    </source>
</evidence>
<evidence type="ECO:0000313" key="6">
    <source>
        <dbReference type="EMBL" id="AZK46652.1"/>
    </source>
</evidence>
<dbReference type="EMBL" id="CP034248">
    <property type="protein sequence ID" value="AZK45925.1"/>
    <property type="molecule type" value="Genomic_DNA"/>
</dbReference>
<dbReference type="EMBL" id="CP034248">
    <property type="protein sequence ID" value="AZK45774.1"/>
    <property type="molecule type" value="Genomic_DNA"/>
</dbReference>
<dbReference type="EMBL" id="CP034248">
    <property type="protein sequence ID" value="AZK46698.1"/>
    <property type="molecule type" value="Genomic_DNA"/>
</dbReference>
<evidence type="ECO:0000313" key="3">
    <source>
        <dbReference type="EMBL" id="AZK45135.1"/>
    </source>
</evidence>